<dbReference type="EMBL" id="QYUK01000011">
    <property type="protein sequence ID" value="RJF89021.1"/>
    <property type="molecule type" value="Genomic_DNA"/>
</dbReference>
<evidence type="ECO:0000313" key="9">
    <source>
        <dbReference type="EMBL" id="RJF89021.1"/>
    </source>
</evidence>
<feature type="transmembrane region" description="Helical" evidence="7">
    <location>
        <begin position="55"/>
        <end position="72"/>
    </location>
</feature>
<evidence type="ECO:0000313" key="10">
    <source>
        <dbReference type="Proteomes" id="UP000284605"/>
    </source>
</evidence>
<comment type="caution">
    <text evidence="9">The sequence shown here is derived from an EMBL/GenBank/DDBJ whole genome shotgun (WGS) entry which is preliminary data.</text>
</comment>
<proteinExistence type="predicted"/>
<gene>
    <name evidence="9" type="ORF">D3874_20265</name>
</gene>
<name>A0A418WG76_9PROT</name>
<dbReference type="InterPro" id="IPR051689">
    <property type="entry name" value="Sterol_desaturase/TMEM195"/>
</dbReference>
<sequence>MAGIGTGRGAARGLLPLAVLGLMVLEALAGWWRGRATYDLGETAATAVIMVGQRLINAAAAPLVLAPMFLAYDHRLFEIPPTEGWSLAALFVGLEFCYYWHHRAMHGWRLMWATHGVHHSSTRLNLGAALRLGWGGAATGGFAFYLPLALVGFHPYAIFAMLAANLFYQLFLHASWMPHLGPLEWLLNTPRHHHVHHAANASCLDRNFGGVLIVFDRLLGTFAAVPAEPLSFGLRNGAGPSRNPLKVALAGWIEVGRHLVAARSLRAGWAALFGRP</sequence>
<dbReference type="GO" id="GO:0016020">
    <property type="term" value="C:membrane"/>
    <property type="evidence" value="ECO:0007669"/>
    <property type="project" value="GOC"/>
</dbReference>
<comment type="subcellular location">
    <subcellularLocation>
        <location evidence="1">Endomembrane system</location>
        <topology evidence="1">Multi-pass membrane protein</topology>
    </subcellularLocation>
</comment>
<keyword evidence="3 7" id="KW-1133">Transmembrane helix</keyword>
<evidence type="ECO:0000256" key="4">
    <source>
        <dbReference type="ARBA" id="ARBA00023002"/>
    </source>
</evidence>
<organism evidence="9 10">
    <name type="scientific">Oleomonas cavernae</name>
    <dbReference type="NCBI Taxonomy" id="2320859"/>
    <lineage>
        <taxon>Bacteria</taxon>
        <taxon>Pseudomonadati</taxon>
        <taxon>Pseudomonadota</taxon>
        <taxon>Alphaproteobacteria</taxon>
        <taxon>Acetobacterales</taxon>
        <taxon>Acetobacteraceae</taxon>
        <taxon>Oleomonas</taxon>
    </lineage>
</organism>
<dbReference type="GO" id="GO:0012505">
    <property type="term" value="C:endomembrane system"/>
    <property type="evidence" value="ECO:0007669"/>
    <property type="project" value="UniProtKB-SubCell"/>
</dbReference>
<dbReference type="PANTHER" id="PTHR21624:SF1">
    <property type="entry name" value="ALKYLGLYCEROL MONOOXYGENASE"/>
    <property type="match status" value="1"/>
</dbReference>
<evidence type="ECO:0000259" key="8">
    <source>
        <dbReference type="Pfam" id="PF04116"/>
    </source>
</evidence>
<evidence type="ECO:0000256" key="5">
    <source>
        <dbReference type="ARBA" id="ARBA00023098"/>
    </source>
</evidence>
<feature type="domain" description="Fatty acid hydroxylase" evidence="8">
    <location>
        <begin position="88"/>
        <end position="221"/>
    </location>
</feature>
<dbReference type="InterPro" id="IPR006694">
    <property type="entry name" value="Fatty_acid_hydroxylase"/>
</dbReference>
<dbReference type="GO" id="GO:0005506">
    <property type="term" value="F:iron ion binding"/>
    <property type="evidence" value="ECO:0007669"/>
    <property type="project" value="InterPro"/>
</dbReference>
<feature type="transmembrane region" description="Helical" evidence="7">
    <location>
        <begin position="84"/>
        <end position="101"/>
    </location>
</feature>
<reference evidence="9 10" key="1">
    <citation type="submission" date="2018-09" db="EMBL/GenBank/DDBJ databases">
        <authorList>
            <person name="Zhu H."/>
        </authorList>
    </citation>
    <scope>NUCLEOTIDE SEQUENCE [LARGE SCALE GENOMIC DNA]</scope>
    <source>
        <strain evidence="9 10">K1W22B-8</strain>
    </source>
</reference>
<dbReference type="GO" id="GO:0006643">
    <property type="term" value="P:membrane lipid metabolic process"/>
    <property type="evidence" value="ECO:0007669"/>
    <property type="project" value="TreeGrafter"/>
</dbReference>
<dbReference type="OrthoDB" id="9770329at2"/>
<feature type="transmembrane region" description="Helical" evidence="7">
    <location>
        <begin position="14"/>
        <end position="34"/>
    </location>
</feature>
<evidence type="ECO:0000256" key="1">
    <source>
        <dbReference type="ARBA" id="ARBA00004127"/>
    </source>
</evidence>
<keyword evidence="10" id="KW-1185">Reference proteome</keyword>
<evidence type="ECO:0000256" key="6">
    <source>
        <dbReference type="ARBA" id="ARBA00023136"/>
    </source>
</evidence>
<evidence type="ECO:0000256" key="3">
    <source>
        <dbReference type="ARBA" id="ARBA00022989"/>
    </source>
</evidence>
<dbReference type="GO" id="GO:0050479">
    <property type="term" value="F:glyceryl-ether monooxygenase activity"/>
    <property type="evidence" value="ECO:0007669"/>
    <property type="project" value="TreeGrafter"/>
</dbReference>
<keyword evidence="6 7" id="KW-0472">Membrane</keyword>
<accession>A0A418WG76</accession>
<dbReference type="Proteomes" id="UP000284605">
    <property type="component" value="Unassembled WGS sequence"/>
</dbReference>
<evidence type="ECO:0000256" key="7">
    <source>
        <dbReference type="SAM" id="Phobius"/>
    </source>
</evidence>
<keyword evidence="4" id="KW-0560">Oxidoreductase</keyword>
<dbReference type="RefSeq" id="WP_119780138.1">
    <property type="nucleotide sequence ID" value="NZ_QYUK01000011.1"/>
</dbReference>
<keyword evidence="2 7" id="KW-0812">Transmembrane</keyword>
<dbReference type="PANTHER" id="PTHR21624">
    <property type="entry name" value="STEROL DESATURASE-RELATED PROTEIN"/>
    <property type="match status" value="1"/>
</dbReference>
<dbReference type="Pfam" id="PF04116">
    <property type="entry name" value="FA_hydroxylase"/>
    <property type="match status" value="1"/>
</dbReference>
<dbReference type="GO" id="GO:0008610">
    <property type="term" value="P:lipid biosynthetic process"/>
    <property type="evidence" value="ECO:0007669"/>
    <property type="project" value="InterPro"/>
</dbReference>
<dbReference type="AlphaFoldDB" id="A0A418WG76"/>
<keyword evidence="5" id="KW-0443">Lipid metabolism</keyword>
<evidence type="ECO:0000256" key="2">
    <source>
        <dbReference type="ARBA" id="ARBA00022692"/>
    </source>
</evidence>
<protein>
    <submittedName>
        <fullName evidence="9">Fatty acid hydroxylase family protein</fullName>
    </submittedName>
</protein>